<sequence length="543" mass="56114">MSDKADTSTSKALAIIESEEPAEQAAPTEPERKLLLTRETIGVIAVAAGVLAACLVATALVANGKPATSVSRTCLGPPMTVAVAPEAETVVGDILEDAGCGQIEVQATKADQVLQPMAVGGDLPDVWIPDSSLWLERIKPAVEPVTLRASMASSPVVLVSGDGLARTSYAEAFAEDDLLMGDPQRMLSALGTVVASQGKPERETKLEPYAARIASGEEGIAPTDTARLAELQTVMSGVTATSEQQWSTYAPMLKASAPKEGTVVLDYPVLITADSSRRNAIASTITAFARVLDSGAADTALTQAGFRTAGAGKPSPNVGAFTRVEPAVVDKAASDWSAKLLPTRTIAVVDVSGSMAWPAAPDSATTRLQVTQAAVSEALEVLPGGAALGLWAFSEKTEGELDGDHAVLVPTRQLVAKGQRTQLTEEISGLTGRTGGGTALHDSALAAYQAAVASYDPLASNSVLIFTDGTNDDPESLDLDELLRQLEAASDPRRPVRVLGVGITADADMGALQAIADATGGAAYVAERPEDVENVLREALGQR</sequence>
<keyword evidence="1" id="KW-1133">Transmembrane helix</keyword>
<dbReference type="RefSeq" id="WP_183541867.1">
    <property type="nucleotide sequence ID" value="NZ_BMQT01000001.1"/>
</dbReference>
<dbReference type="AlphaFoldDB" id="A0A7W5A0S5"/>
<dbReference type="SMART" id="SM00327">
    <property type="entry name" value="VWA"/>
    <property type="match status" value="1"/>
</dbReference>
<gene>
    <name evidence="3" type="ORF">FHS12_000479</name>
</gene>
<dbReference type="EMBL" id="JACHXG010000001">
    <property type="protein sequence ID" value="MBB3087556.1"/>
    <property type="molecule type" value="Genomic_DNA"/>
</dbReference>
<keyword evidence="1" id="KW-0812">Transmembrane</keyword>
<feature type="transmembrane region" description="Helical" evidence="1">
    <location>
        <begin position="41"/>
        <end position="62"/>
    </location>
</feature>
<accession>A0A7W5A0S5</accession>
<organism evidence="3 4">
    <name type="scientific">Nocardioides albus</name>
    <dbReference type="NCBI Taxonomy" id="1841"/>
    <lineage>
        <taxon>Bacteria</taxon>
        <taxon>Bacillati</taxon>
        <taxon>Actinomycetota</taxon>
        <taxon>Actinomycetes</taxon>
        <taxon>Propionibacteriales</taxon>
        <taxon>Nocardioidaceae</taxon>
        <taxon>Nocardioides</taxon>
    </lineage>
</organism>
<keyword evidence="4" id="KW-1185">Reference proteome</keyword>
<protein>
    <submittedName>
        <fullName evidence="3">Mg-chelatase subunit ChlD</fullName>
    </submittedName>
</protein>
<comment type="caution">
    <text evidence="3">The sequence shown here is derived from an EMBL/GenBank/DDBJ whole genome shotgun (WGS) entry which is preliminary data.</text>
</comment>
<proteinExistence type="predicted"/>
<dbReference type="Gene3D" id="3.40.50.410">
    <property type="entry name" value="von Willebrand factor, type A domain"/>
    <property type="match status" value="1"/>
</dbReference>
<evidence type="ECO:0000313" key="3">
    <source>
        <dbReference type="EMBL" id="MBB3087556.1"/>
    </source>
</evidence>
<evidence type="ECO:0000313" key="4">
    <source>
        <dbReference type="Proteomes" id="UP000577707"/>
    </source>
</evidence>
<dbReference type="SUPFAM" id="SSF53300">
    <property type="entry name" value="vWA-like"/>
    <property type="match status" value="1"/>
</dbReference>
<dbReference type="PROSITE" id="PS50234">
    <property type="entry name" value="VWFA"/>
    <property type="match status" value="1"/>
</dbReference>
<dbReference type="Proteomes" id="UP000577707">
    <property type="component" value="Unassembled WGS sequence"/>
</dbReference>
<name>A0A7W5A0S5_9ACTN</name>
<dbReference type="InterPro" id="IPR036465">
    <property type="entry name" value="vWFA_dom_sf"/>
</dbReference>
<evidence type="ECO:0000259" key="2">
    <source>
        <dbReference type="PROSITE" id="PS50234"/>
    </source>
</evidence>
<keyword evidence="1" id="KW-0472">Membrane</keyword>
<feature type="domain" description="VWFA" evidence="2">
    <location>
        <begin position="344"/>
        <end position="540"/>
    </location>
</feature>
<evidence type="ECO:0000256" key="1">
    <source>
        <dbReference type="SAM" id="Phobius"/>
    </source>
</evidence>
<dbReference type="InterPro" id="IPR002035">
    <property type="entry name" value="VWF_A"/>
</dbReference>
<dbReference type="Pfam" id="PF13519">
    <property type="entry name" value="VWA_2"/>
    <property type="match status" value="1"/>
</dbReference>
<reference evidence="3 4" key="1">
    <citation type="submission" date="2020-08" db="EMBL/GenBank/DDBJ databases">
        <title>Genomic Encyclopedia of Type Strains, Phase III (KMG-III): the genomes of soil and plant-associated and newly described type strains.</title>
        <authorList>
            <person name="Whitman W."/>
        </authorList>
    </citation>
    <scope>NUCLEOTIDE SEQUENCE [LARGE SCALE GENOMIC DNA]</scope>
    <source>
        <strain evidence="3 4">CECT 3302</strain>
    </source>
</reference>